<accession>A0A8H7SUF1</accession>
<gene>
    <name evidence="1" type="ORF">INT48_000793</name>
</gene>
<name>A0A8H7SUF1_9FUNG</name>
<proteinExistence type="predicted"/>
<evidence type="ECO:0000313" key="1">
    <source>
        <dbReference type="EMBL" id="KAG2234343.1"/>
    </source>
</evidence>
<dbReference type="Proteomes" id="UP000613177">
    <property type="component" value="Unassembled WGS sequence"/>
</dbReference>
<keyword evidence="2" id="KW-1185">Reference proteome</keyword>
<sequence length="102" mass="11239">MIGPLHEFQLERAVDGAGNELNLSSLAPQSIVVHVHPTVILAEGKKYTLKLSPFDRVSHHVVSLVKIQDANGCVKDLESRDLTIDERYDGPIAFFLTTGEND</sequence>
<organism evidence="1 2">
    <name type="scientific">Thamnidium elegans</name>
    <dbReference type="NCBI Taxonomy" id="101142"/>
    <lineage>
        <taxon>Eukaryota</taxon>
        <taxon>Fungi</taxon>
        <taxon>Fungi incertae sedis</taxon>
        <taxon>Mucoromycota</taxon>
        <taxon>Mucoromycotina</taxon>
        <taxon>Mucoromycetes</taxon>
        <taxon>Mucorales</taxon>
        <taxon>Mucorineae</taxon>
        <taxon>Mucoraceae</taxon>
        <taxon>Thamnidium</taxon>
    </lineage>
</organism>
<reference evidence="1" key="1">
    <citation type="submission" date="2021-01" db="EMBL/GenBank/DDBJ databases">
        <title>Metabolic potential, ecology and presence of endohyphal bacteria is reflected in genomic diversity of Mucoromycotina.</title>
        <authorList>
            <person name="Muszewska A."/>
            <person name="Okrasinska A."/>
            <person name="Steczkiewicz K."/>
            <person name="Drgas O."/>
            <person name="Orlowska M."/>
            <person name="Perlinska-Lenart U."/>
            <person name="Aleksandrzak-Piekarczyk T."/>
            <person name="Szatraj K."/>
            <person name="Zielenkiewicz U."/>
            <person name="Pilsyk S."/>
            <person name="Malc E."/>
            <person name="Mieczkowski P."/>
            <person name="Kruszewska J.S."/>
            <person name="Biernat P."/>
            <person name="Pawlowska J."/>
        </authorList>
    </citation>
    <scope>NUCLEOTIDE SEQUENCE</scope>
    <source>
        <strain evidence="1">WA0000018081</strain>
    </source>
</reference>
<evidence type="ECO:0000313" key="2">
    <source>
        <dbReference type="Proteomes" id="UP000613177"/>
    </source>
</evidence>
<comment type="caution">
    <text evidence="1">The sequence shown here is derived from an EMBL/GenBank/DDBJ whole genome shotgun (WGS) entry which is preliminary data.</text>
</comment>
<dbReference type="EMBL" id="JAEPRE010000056">
    <property type="protein sequence ID" value="KAG2234343.1"/>
    <property type="molecule type" value="Genomic_DNA"/>
</dbReference>
<protein>
    <submittedName>
        <fullName evidence="1">Uncharacterized protein</fullName>
    </submittedName>
</protein>
<dbReference type="AlphaFoldDB" id="A0A8H7SUF1"/>